<sequence length="161" mass="17554">MTEIEETTKPATPPPVSAEETVAAPAAALFALLADPARHPEIDGGTNVAAPVDPAPICGVGDRFRMDLAHGVRVECVVHRFERDRVIAWEPGRLGEAPSGQLWTWELEPVSEESTRVRVTYDGTRIAPDQEKRLARAWALIEEKLVGSIRRLGAAADRTAR</sequence>
<proteinExistence type="predicted"/>
<dbReference type="Pfam" id="PF10604">
    <property type="entry name" value="Polyketide_cyc2"/>
    <property type="match status" value="1"/>
</dbReference>
<dbReference type="Gene3D" id="3.30.530.20">
    <property type="match status" value="1"/>
</dbReference>
<reference evidence="1 2" key="1">
    <citation type="submission" date="2020-08" db="EMBL/GenBank/DDBJ databases">
        <title>Sequencing the genomes of 1000 actinobacteria strains.</title>
        <authorList>
            <person name="Klenk H.-P."/>
        </authorList>
    </citation>
    <scope>NUCLEOTIDE SEQUENCE [LARGE SCALE GENOMIC DNA]</scope>
    <source>
        <strain evidence="1 2">DSM 19079</strain>
    </source>
</reference>
<dbReference type="InterPro" id="IPR019587">
    <property type="entry name" value="Polyketide_cyclase/dehydratase"/>
</dbReference>
<accession>A0A4Y8X4P4</accession>
<dbReference type="RefSeq" id="WP_135028302.1">
    <property type="nucleotide sequence ID" value="NZ_BMLA01000001.1"/>
</dbReference>
<organism evidence="1 2">
    <name type="scientific">Micrococcus flavus</name>
    <dbReference type="NCBI Taxonomy" id="384602"/>
    <lineage>
        <taxon>Bacteria</taxon>
        <taxon>Bacillati</taxon>
        <taxon>Actinomycetota</taxon>
        <taxon>Actinomycetes</taxon>
        <taxon>Micrococcales</taxon>
        <taxon>Micrococcaceae</taxon>
        <taxon>Micrococcus</taxon>
    </lineage>
</organism>
<dbReference type="OrthoDB" id="6624781at2"/>
<dbReference type="SUPFAM" id="SSF55961">
    <property type="entry name" value="Bet v1-like"/>
    <property type="match status" value="1"/>
</dbReference>
<keyword evidence="2" id="KW-1185">Reference proteome</keyword>
<dbReference type="Proteomes" id="UP000560081">
    <property type="component" value="Unassembled WGS sequence"/>
</dbReference>
<name>A0A4Y8X4P4_9MICC</name>
<dbReference type="InterPro" id="IPR023393">
    <property type="entry name" value="START-like_dom_sf"/>
</dbReference>
<protein>
    <submittedName>
        <fullName evidence="1">Uncharacterized protein YndB with AHSA1/START domain</fullName>
    </submittedName>
</protein>
<comment type="caution">
    <text evidence="1">The sequence shown here is derived from an EMBL/GenBank/DDBJ whole genome shotgun (WGS) entry which is preliminary data.</text>
</comment>
<evidence type="ECO:0000313" key="2">
    <source>
        <dbReference type="Proteomes" id="UP000560081"/>
    </source>
</evidence>
<gene>
    <name evidence="1" type="ORF">BJ976_001431</name>
</gene>
<dbReference type="AlphaFoldDB" id="A0A4Y8X4P4"/>
<evidence type="ECO:0000313" key="1">
    <source>
        <dbReference type="EMBL" id="MBB4883080.1"/>
    </source>
</evidence>
<dbReference type="EMBL" id="JACHMC010000001">
    <property type="protein sequence ID" value="MBB4883080.1"/>
    <property type="molecule type" value="Genomic_DNA"/>
</dbReference>